<dbReference type="EMBL" id="VSSQ01009505">
    <property type="protein sequence ID" value="MPM41826.1"/>
    <property type="molecule type" value="Genomic_DNA"/>
</dbReference>
<gene>
    <name evidence="1" type="ORF">SDC9_88486</name>
</gene>
<proteinExistence type="predicted"/>
<name>A0A644ZM20_9ZZZZ</name>
<evidence type="ECO:0000313" key="1">
    <source>
        <dbReference type="EMBL" id="MPM41826.1"/>
    </source>
</evidence>
<comment type="caution">
    <text evidence="1">The sequence shown here is derived from an EMBL/GenBank/DDBJ whole genome shotgun (WGS) entry which is preliminary data.</text>
</comment>
<organism evidence="1">
    <name type="scientific">bioreactor metagenome</name>
    <dbReference type="NCBI Taxonomy" id="1076179"/>
    <lineage>
        <taxon>unclassified sequences</taxon>
        <taxon>metagenomes</taxon>
        <taxon>ecological metagenomes</taxon>
    </lineage>
</organism>
<dbReference type="AlphaFoldDB" id="A0A644ZM20"/>
<protein>
    <submittedName>
        <fullName evidence="1">Uncharacterized protein</fullName>
    </submittedName>
</protein>
<reference evidence="1" key="1">
    <citation type="submission" date="2019-08" db="EMBL/GenBank/DDBJ databases">
        <authorList>
            <person name="Kucharzyk K."/>
            <person name="Murdoch R.W."/>
            <person name="Higgins S."/>
            <person name="Loffler F."/>
        </authorList>
    </citation>
    <scope>NUCLEOTIDE SEQUENCE</scope>
</reference>
<accession>A0A644ZM20</accession>
<sequence>MRYPQFSNFGTEALSNTGLKQRVAHNHHAGDHDNGTAAKAGIDLGKFHIGNENSHGQCTQAGRDAHGEDIGEEQHHCNNGDNQGDCTRCHYFFLL</sequence>